<dbReference type="PANTHER" id="PTHR10261">
    <property type="entry name" value="COATOMER SUBUNIT GAMMA"/>
    <property type="match status" value="1"/>
</dbReference>
<dbReference type="GO" id="GO:0009306">
    <property type="term" value="P:protein secretion"/>
    <property type="evidence" value="ECO:0007669"/>
    <property type="project" value="TreeGrafter"/>
</dbReference>
<accession>A0A0L0DNE1</accession>
<dbReference type="GeneID" id="25567945"/>
<name>A0A0L0DNE1_THETB</name>
<dbReference type="PANTHER" id="PTHR10261:SF0">
    <property type="entry name" value="COATOMER SUBUNIT GAMMA-2"/>
    <property type="match status" value="1"/>
</dbReference>
<dbReference type="FunFam" id="2.60.40.1480:FF:000001">
    <property type="entry name" value="Coatomer subunit gamma"/>
    <property type="match status" value="1"/>
</dbReference>
<comment type="function">
    <text evidence="12">The coatomer is a cytosolic protein complex that binds to dilysine motifs and reversibly associates with Golgi non-clathrin-coated vesicles, which further mediate biosynthetic protein transport from the ER, via the Golgi up to the trans Golgi network. Coatomer complex is required for budding from Golgi membranes, and is essential for the retrograde Golgi-to-ER transport of dilysine-tagged proteins.</text>
</comment>
<dbReference type="Gene3D" id="1.25.10.10">
    <property type="entry name" value="Leucine-rich Repeat Variant"/>
    <property type="match status" value="2"/>
</dbReference>
<dbReference type="Pfam" id="PF08752">
    <property type="entry name" value="COP-gamma_platf"/>
    <property type="match status" value="1"/>
</dbReference>
<keyword evidence="5 12" id="KW-0963">Cytoplasm</keyword>
<keyword evidence="17" id="KW-1185">Reference proteome</keyword>
<dbReference type="Gene3D" id="3.30.310.10">
    <property type="entry name" value="TATA-Binding Protein"/>
    <property type="match status" value="1"/>
</dbReference>
<reference evidence="16 17" key="1">
    <citation type="submission" date="2010-05" db="EMBL/GenBank/DDBJ databases">
        <title>The Genome Sequence of Thecamonas trahens ATCC 50062.</title>
        <authorList>
            <consortium name="The Broad Institute Genome Sequencing Platform"/>
            <person name="Russ C."/>
            <person name="Cuomo C."/>
            <person name="Shea T."/>
            <person name="Young S.K."/>
            <person name="Zeng Q."/>
            <person name="Koehrsen M."/>
            <person name="Haas B."/>
            <person name="Borodovsky M."/>
            <person name="Guigo R."/>
            <person name="Alvarado L."/>
            <person name="Berlin A."/>
            <person name="Bochicchio J."/>
            <person name="Borenstein D."/>
            <person name="Chapman S."/>
            <person name="Chen Z."/>
            <person name="Freedman E."/>
            <person name="Gellesch M."/>
            <person name="Goldberg J."/>
            <person name="Griggs A."/>
            <person name="Gujja S."/>
            <person name="Heilman E."/>
            <person name="Heiman D."/>
            <person name="Hepburn T."/>
            <person name="Howarth C."/>
            <person name="Jen D."/>
            <person name="Larson L."/>
            <person name="Mehta T."/>
            <person name="Park D."/>
            <person name="Pearson M."/>
            <person name="Roberts A."/>
            <person name="Saif S."/>
            <person name="Shenoy N."/>
            <person name="Sisk P."/>
            <person name="Stolte C."/>
            <person name="Sykes S."/>
            <person name="Thomson T."/>
            <person name="Walk T."/>
            <person name="White J."/>
            <person name="Yandava C."/>
            <person name="Burger G."/>
            <person name="Gray M.W."/>
            <person name="Holland P.W.H."/>
            <person name="King N."/>
            <person name="Lang F.B.F."/>
            <person name="Roger A.J."/>
            <person name="Ruiz-Trillo I."/>
            <person name="Lander E."/>
            <person name="Nusbaum C."/>
        </authorList>
    </citation>
    <scope>NUCLEOTIDE SEQUENCE [LARGE SCALE GENOMIC DNA]</scope>
    <source>
        <strain evidence="16 17">ATCC 50062</strain>
    </source>
</reference>
<dbReference type="InterPro" id="IPR017106">
    <property type="entry name" value="Coatomer_gsu"/>
</dbReference>
<dbReference type="EMBL" id="GL349482">
    <property type="protein sequence ID" value="KNC53775.1"/>
    <property type="molecule type" value="Genomic_DNA"/>
</dbReference>
<evidence type="ECO:0000259" key="15">
    <source>
        <dbReference type="Pfam" id="PF16381"/>
    </source>
</evidence>
<comment type="subunit">
    <text evidence="3">Oligomeric complex that consists of at least the alpha, beta, beta', gamma, delta, epsilon and zeta subunits.</text>
</comment>
<keyword evidence="11 12" id="KW-0968">Cytoplasmic vesicle</keyword>
<evidence type="ECO:0000256" key="6">
    <source>
        <dbReference type="ARBA" id="ARBA00022737"/>
    </source>
</evidence>
<dbReference type="PIRSF" id="PIRSF037093">
    <property type="entry name" value="Coatomer_gamma_subunit"/>
    <property type="match status" value="1"/>
</dbReference>
<evidence type="ECO:0000256" key="2">
    <source>
        <dbReference type="ARBA" id="ARBA00010720"/>
    </source>
</evidence>
<dbReference type="GO" id="GO:0006891">
    <property type="term" value="P:intra-Golgi vesicle-mediated transport"/>
    <property type="evidence" value="ECO:0007669"/>
    <property type="project" value="TreeGrafter"/>
</dbReference>
<evidence type="ECO:0000256" key="5">
    <source>
        <dbReference type="ARBA" id="ARBA00022490"/>
    </source>
</evidence>
<evidence type="ECO:0000256" key="3">
    <source>
        <dbReference type="ARBA" id="ARBA00011775"/>
    </source>
</evidence>
<dbReference type="InterPro" id="IPR002553">
    <property type="entry name" value="Clathrin/coatomer_adapt-like_N"/>
</dbReference>
<dbReference type="Pfam" id="PF16381">
    <property type="entry name" value="Coatomer_g_Cpla"/>
    <property type="match status" value="1"/>
</dbReference>
<dbReference type="InterPro" id="IPR009028">
    <property type="entry name" value="Coatomer/calthrin_app_sub_C"/>
</dbReference>
<dbReference type="GO" id="GO:0005793">
    <property type="term" value="C:endoplasmic reticulum-Golgi intermediate compartment"/>
    <property type="evidence" value="ECO:0007669"/>
    <property type="project" value="TreeGrafter"/>
</dbReference>
<keyword evidence="10 12" id="KW-0472">Membrane</keyword>
<evidence type="ECO:0000256" key="11">
    <source>
        <dbReference type="ARBA" id="ARBA00023329"/>
    </source>
</evidence>
<dbReference type="GO" id="GO:0006886">
    <property type="term" value="P:intracellular protein transport"/>
    <property type="evidence" value="ECO:0007669"/>
    <property type="project" value="InterPro"/>
</dbReference>
<evidence type="ECO:0000313" key="16">
    <source>
        <dbReference type="EMBL" id="KNC53775.1"/>
    </source>
</evidence>
<evidence type="ECO:0000259" key="13">
    <source>
        <dbReference type="Pfam" id="PF01602"/>
    </source>
</evidence>
<feature type="domain" description="Clathrin/coatomer adaptor adaptin-like N-terminal" evidence="13">
    <location>
        <begin position="21"/>
        <end position="535"/>
    </location>
</feature>
<evidence type="ECO:0000256" key="4">
    <source>
        <dbReference type="ARBA" id="ARBA00022448"/>
    </source>
</evidence>
<dbReference type="InterPro" id="IPR037067">
    <property type="entry name" value="Coatomer_gsu_app_sf"/>
</dbReference>
<keyword evidence="9 12" id="KW-0333">Golgi apparatus</keyword>
<dbReference type="InterPro" id="IPR016024">
    <property type="entry name" value="ARM-type_fold"/>
</dbReference>
<dbReference type="FunFam" id="3.30.310.10:FF:000011">
    <property type="entry name" value="Coatomer subunit gamma"/>
    <property type="match status" value="1"/>
</dbReference>
<dbReference type="SUPFAM" id="SSF55711">
    <property type="entry name" value="Subdomain of clathrin and coatomer appendage domain"/>
    <property type="match status" value="1"/>
</dbReference>
<evidence type="ECO:0000256" key="10">
    <source>
        <dbReference type="ARBA" id="ARBA00023136"/>
    </source>
</evidence>
<dbReference type="AlphaFoldDB" id="A0A0L0DNE1"/>
<gene>
    <name evidence="16" type="ORF">AMSG_09493</name>
</gene>
<sequence>MSGFKKDDDERVNPFANLVKSTVLQEARLFHKSPIKAGKCIPILTKILYLLHQGESLTTTEATDVFFATSKLFQATSLQLRRMVYLVIKELAESAEDVIMITAVVMKDLNSNSPMLKANSVRVLCNVTDPSMLGQIERYIMQAIVDKNTYVASAALVSAMHLMGENKDIVKRWVSQVNEALKSRAVMVQYHALGLLYKIKQQDRLAVTRLVQTLTKQSTLRCPYATCLLIRLASHVIADDPSGVPDTSLFDYLELCLRHKSEMVIYEAARAICNIPSITARELTPAITVLHLLLGSPKSSHKYAAVRTLNAVAMTHPVSVTQCMVELETLVKDSNRSVATLAITTLLKIGSESSVERLMTQMSEFMGDIPDEFKVVVVDAIRSLCLRYPKKHHMMISFLAAALRDSEGGYEYKKTIVDTIMLLIDQIPDAAESGLSQLCEFIEDCDFPILSIRILHLMGAVGPRTANPSRFIRFIYNRVILEVAPVRAAAVSTLARFGLLCEPLKDAVTTLLKRCMFDTDDEVRDRCAMYVALLEAGASPEDVALVLDDGPLPVKNLEAALLEYQAKPSRTPFNLATVQPDPVAPAARGAAAAGEAPHAEASPAAAAGSPAASSSAAMYAAMIAAVPQLAPLGAPYASSAPVQLTEIETEYQVNVVKHSFAQAVLLQFNVTNTLDMFCLKDVTPVVEFADGDDGLEPIGVVAAPTIAYGAPGTAWVVLRKEATAFPSATFSCTLKFRVLDVDPESGEPEEGDEGEDDEYEVDEVDIAPADYMQKTFVPNFAAAWDKFTDDHQSLELFALGSLGSVAEAVSTLIDLLGMQVCERSNAVKPDAVTHTLLLSAVFAGQVPLLVRIRLKLDQTRTVQMELTVRCEVEFVRELVLSLVG</sequence>
<dbReference type="GO" id="GO:0005198">
    <property type="term" value="F:structural molecule activity"/>
    <property type="evidence" value="ECO:0007669"/>
    <property type="project" value="InterPro"/>
</dbReference>
<dbReference type="STRING" id="461836.A0A0L0DNE1"/>
<dbReference type="SUPFAM" id="SSF48371">
    <property type="entry name" value="ARM repeat"/>
    <property type="match status" value="1"/>
</dbReference>
<dbReference type="GO" id="GO:0005783">
    <property type="term" value="C:endoplasmic reticulum"/>
    <property type="evidence" value="ECO:0007669"/>
    <property type="project" value="TreeGrafter"/>
</dbReference>
<evidence type="ECO:0000256" key="9">
    <source>
        <dbReference type="ARBA" id="ARBA00023034"/>
    </source>
</evidence>
<dbReference type="OrthoDB" id="1074925at2759"/>
<organism evidence="16 17">
    <name type="scientific">Thecamonas trahens ATCC 50062</name>
    <dbReference type="NCBI Taxonomy" id="461836"/>
    <lineage>
        <taxon>Eukaryota</taxon>
        <taxon>Apusozoa</taxon>
        <taxon>Apusomonadida</taxon>
        <taxon>Apusomonadidae</taxon>
        <taxon>Thecamonas</taxon>
    </lineage>
</organism>
<dbReference type="Proteomes" id="UP000054408">
    <property type="component" value="Unassembled WGS sequence"/>
</dbReference>
<dbReference type="RefSeq" id="XP_013754337.1">
    <property type="nucleotide sequence ID" value="XM_013898883.1"/>
</dbReference>
<dbReference type="InterPro" id="IPR013040">
    <property type="entry name" value="Coatomer_gsu_app_Ig-like_dom"/>
</dbReference>
<dbReference type="FunFam" id="1.25.10.10:FF:000071">
    <property type="entry name" value="Coatomer subunit gamma"/>
    <property type="match status" value="1"/>
</dbReference>
<dbReference type="InterPro" id="IPR013041">
    <property type="entry name" value="Clathrin_app_Ig-like_sf"/>
</dbReference>
<dbReference type="Pfam" id="PF01602">
    <property type="entry name" value="Adaptin_N"/>
    <property type="match status" value="1"/>
</dbReference>
<feature type="domain" description="Coatomer subunit gamma C-terminal" evidence="15">
    <location>
        <begin position="769"/>
        <end position="883"/>
    </location>
</feature>
<comment type="similarity">
    <text evidence="2 12">Belongs to the COPG family.</text>
</comment>
<evidence type="ECO:0000256" key="12">
    <source>
        <dbReference type="PIRNR" id="PIRNR037093"/>
    </source>
</evidence>
<dbReference type="OMA" id="RTIVECM"/>
<keyword evidence="8 12" id="KW-0653">Protein transport</keyword>
<keyword evidence="6" id="KW-0677">Repeat</keyword>
<protein>
    <recommendedName>
        <fullName evidence="12">Coatomer subunit gamma</fullName>
    </recommendedName>
</protein>
<dbReference type="InterPro" id="IPR011989">
    <property type="entry name" value="ARM-like"/>
</dbReference>
<proteinExistence type="inferred from homology"/>
<evidence type="ECO:0000259" key="14">
    <source>
        <dbReference type="Pfam" id="PF08752"/>
    </source>
</evidence>
<dbReference type="InterPro" id="IPR012295">
    <property type="entry name" value="TBP_dom_sf"/>
</dbReference>
<evidence type="ECO:0000256" key="7">
    <source>
        <dbReference type="ARBA" id="ARBA00022892"/>
    </source>
</evidence>
<evidence type="ECO:0000313" key="17">
    <source>
        <dbReference type="Proteomes" id="UP000054408"/>
    </source>
</evidence>
<comment type="subcellular location">
    <subcellularLocation>
        <location evidence="12">Cytoplasm</location>
    </subcellularLocation>
    <subcellularLocation>
        <location evidence="1 12">Golgi apparatus membrane</location>
        <topology evidence="1 12">Peripheral membrane protein</topology>
        <orientation evidence="1 12">Cytoplasmic side</orientation>
    </subcellularLocation>
    <subcellularLocation>
        <location evidence="12">Cytoplasmic vesicle</location>
        <location evidence="12">COPI-coated vesicle membrane</location>
        <topology evidence="12">Peripheral membrane protein</topology>
        <orientation evidence="12">Cytoplasmic side</orientation>
    </subcellularLocation>
</comment>
<dbReference type="eggNOG" id="KOG1078">
    <property type="taxonomic scope" value="Eukaryota"/>
</dbReference>
<keyword evidence="4 12" id="KW-0813">Transport</keyword>
<evidence type="ECO:0000256" key="8">
    <source>
        <dbReference type="ARBA" id="ARBA00022927"/>
    </source>
</evidence>
<keyword evidence="7 12" id="KW-0931">ER-Golgi transport</keyword>
<dbReference type="GO" id="GO:0000139">
    <property type="term" value="C:Golgi membrane"/>
    <property type="evidence" value="ECO:0007669"/>
    <property type="project" value="UniProtKB-SubCell"/>
</dbReference>
<feature type="domain" description="Coatomer gamma subunit appendage Ig-like subdomain" evidence="14">
    <location>
        <begin position="619"/>
        <end position="766"/>
    </location>
</feature>
<evidence type="ECO:0000256" key="1">
    <source>
        <dbReference type="ARBA" id="ARBA00004255"/>
    </source>
</evidence>
<dbReference type="InterPro" id="IPR032154">
    <property type="entry name" value="Coatomer_g_Cpla"/>
</dbReference>
<dbReference type="SUPFAM" id="SSF49348">
    <property type="entry name" value="Clathrin adaptor appendage domain"/>
    <property type="match status" value="1"/>
</dbReference>
<dbReference type="GO" id="GO:0006888">
    <property type="term" value="P:endoplasmic reticulum to Golgi vesicle-mediated transport"/>
    <property type="evidence" value="ECO:0007669"/>
    <property type="project" value="TreeGrafter"/>
</dbReference>
<dbReference type="GO" id="GO:0030126">
    <property type="term" value="C:COPI vesicle coat"/>
    <property type="evidence" value="ECO:0007669"/>
    <property type="project" value="InterPro"/>
</dbReference>
<dbReference type="Gene3D" id="2.60.40.1480">
    <property type="entry name" value="Coatomer, gamma subunit, appendage domain"/>
    <property type="match status" value="1"/>
</dbReference>